<dbReference type="CDD" id="cd03506">
    <property type="entry name" value="Delta6-FADS-like"/>
    <property type="match status" value="1"/>
</dbReference>
<gene>
    <name evidence="3" type="ORF">D3874_12655</name>
</gene>
<keyword evidence="1" id="KW-0472">Membrane</keyword>
<dbReference type="PANTHER" id="PTHR19353">
    <property type="entry name" value="FATTY ACID DESATURASE 2"/>
    <property type="match status" value="1"/>
</dbReference>
<dbReference type="InterPro" id="IPR012171">
    <property type="entry name" value="Fatty_acid_desaturase"/>
</dbReference>
<keyword evidence="1" id="KW-1133">Transmembrane helix</keyword>
<dbReference type="Pfam" id="PF00487">
    <property type="entry name" value="FA_desaturase"/>
    <property type="match status" value="1"/>
</dbReference>
<feature type="transmembrane region" description="Helical" evidence="1">
    <location>
        <begin position="226"/>
        <end position="247"/>
    </location>
</feature>
<name>A0A418WCQ3_9PROT</name>
<evidence type="ECO:0000259" key="2">
    <source>
        <dbReference type="Pfam" id="PF00487"/>
    </source>
</evidence>
<dbReference type="PANTHER" id="PTHR19353:SF84">
    <property type="entry name" value="ACYL-COA DELTA-9-DESATURASE, DESB"/>
    <property type="match status" value="1"/>
</dbReference>
<feature type="domain" description="Fatty acid desaturase" evidence="2">
    <location>
        <begin position="72"/>
        <end position="345"/>
    </location>
</feature>
<dbReference type="GO" id="GO:0016020">
    <property type="term" value="C:membrane"/>
    <property type="evidence" value="ECO:0007669"/>
    <property type="project" value="TreeGrafter"/>
</dbReference>
<evidence type="ECO:0000313" key="3">
    <source>
        <dbReference type="EMBL" id="RJF87770.1"/>
    </source>
</evidence>
<dbReference type="EMBL" id="QYUK01000011">
    <property type="protein sequence ID" value="RJF87770.1"/>
    <property type="molecule type" value="Genomic_DNA"/>
</dbReference>
<accession>A0A418WCQ3</accession>
<feature type="transmembrane region" description="Helical" evidence="1">
    <location>
        <begin position="73"/>
        <end position="93"/>
    </location>
</feature>
<dbReference type="OrthoDB" id="9792534at2"/>
<comment type="caution">
    <text evidence="3">The sequence shown here is derived from an EMBL/GenBank/DDBJ whole genome shotgun (WGS) entry which is preliminary data.</text>
</comment>
<evidence type="ECO:0000256" key="1">
    <source>
        <dbReference type="SAM" id="Phobius"/>
    </source>
</evidence>
<reference evidence="3 4" key="1">
    <citation type="submission" date="2018-09" db="EMBL/GenBank/DDBJ databases">
        <authorList>
            <person name="Zhu H."/>
        </authorList>
    </citation>
    <scope>NUCLEOTIDE SEQUENCE [LARGE SCALE GENOMIC DNA]</scope>
    <source>
        <strain evidence="3 4">K1W22B-8</strain>
    </source>
</reference>
<dbReference type="GO" id="GO:0006629">
    <property type="term" value="P:lipid metabolic process"/>
    <property type="evidence" value="ECO:0007669"/>
    <property type="project" value="InterPro"/>
</dbReference>
<dbReference type="AlphaFoldDB" id="A0A418WCQ3"/>
<dbReference type="GO" id="GO:0016717">
    <property type="term" value="F:oxidoreductase activity, acting on paired donors, with oxidation of a pair of donors resulting in the reduction of molecular oxygen to two molecules of water"/>
    <property type="evidence" value="ECO:0007669"/>
    <property type="project" value="TreeGrafter"/>
</dbReference>
<keyword evidence="4" id="KW-1185">Reference proteome</keyword>
<evidence type="ECO:0000313" key="4">
    <source>
        <dbReference type="Proteomes" id="UP000284605"/>
    </source>
</evidence>
<keyword evidence="1" id="KW-0812">Transmembrane</keyword>
<protein>
    <submittedName>
        <fullName evidence="3">Acyl-CoA desaturase</fullName>
    </submittedName>
</protein>
<dbReference type="Proteomes" id="UP000284605">
    <property type="component" value="Unassembled WGS sequence"/>
</dbReference>
<proteinExistence type="predicted"/>
<feature type="transmembrane region" description="Helical" evidence="1">
    <location>
        <begin position="47"/>
        <end position="67"/>
    </location>
</feature>
<dbReference type="InterPro" id="IPR005804">
    <property type="entry name" value="FA_desaturase_dom"/>
</dbReference>
<sequence>MSLPVHLNDTEIDEFGRELDHIYEEVMTSRGDRDAAYIRRVIKVQRWLALGGRIVIYASLGLLPYWGHALATWPAFLGVITLGTLMLGTAKILENMEIGHNVMHAQWDWMRDPEIQSSSWEWDTVCPSDQWKHSHNVMHHTWTNVIGKDRDVGYGILRVSEAQAWSPKYLPQMLYNTLLGLFFDWGVALHDVEAERLIAGEKTWKEALPTLKGIGRKVVRQVGKDYLAYPLLAGPFFLYVLGANFTANIIRNVWSYMIIFCGHFPAGSQVFTVEQVENETRAKWYVRQLLGSCNITGGKLFHIMSGNLSHQIEHHLFPDMPSNRYPEVAPRVQALCARYGLAYNSHSLGRQFGTTTWKILRLSLPTPNAA</sequence>
<dbReference type="RefSeq" id="WP_119778407.1">
    <property type="nucleotide sequence ID" value="NZ_QYUK01000011.1"/>
</dbReference>
<organism evidence="3 4">
    <name type="scientific">Oleomonas cavernae</name>
    <dbReference type="NCBI Taxonomy" id="2320859"/>
    <lineage>
        <taxon>Bacteria</taxon>
        <taxon>Pseudomonadati</taxon>
        <taxon>Pseudomonadota</taxon>
        <taxon>Alphaproteobacteria</taxon>
        <taxon>Acetobacterales</taxon>
        <taxon>Acetobacteraceae</taxon>
        <taxon>Oleomonas</taxon>
    </lineage>
</organism>